<feature type="transmembrane region" description="Helical" evidence="13">
    <location>
        <begin position="77"/>
        <end position="98"/>
    </location>
</feature>
<evidence type="ECO:0000256" key="2">
    <source>
        <dbReference type="ARBA" id="ARBA00007193"/>
    </source>
</evidence>
<dbReference type="PRINTS" id="PR01078">
    <property type="entry name" value="AMINACHANNEL"/>
</dbReference>
<dbReference type="Pfam" id="PF00858">
    <property type="entry name" value="ASC"/>
    <property type="match status" value="1"/>
</dbReference>
<reference evidence="14 15" key="1">
    <citation type="submission" date="2024-04" db="EMBL/GenBank/DDBJ databases">
        <authorList>
            <person name="Rising A."/>
            <person name="Reimegard J."/>
            <person name="Sonavane S."/>
            <person name="Akerstrom W."/>
            <person name="Nylinder S."/>
            <person name="Hedman E."/>
            <person name="Kallberg Y."/>
        </authorList>
    </citation>
    <scope>NUCLEOTIDE SEQUENCE [LARGE SCALE GENOMIC DNA]</scope>
</reference>
<comment type="caution">
    <text evidence="14">The sequence shown here is derived from an EMBL/GenBank/DDBJ whole genome shotgun (WGS) entry which is preliminary data.</text>
</comment>
<evidence type="ECO:0000256" key="3">
    <source>
        <dbReference type="ARBA" id="ARBA00022448"/>
    </source>
</evidence>
<keyword evidence="8 12" id="KW-0406">Ion transport</keyword>
<evidence type="ECO:0000256" key="7">
    <source>
        <dbReference type="ARBA" id="ARBA00023053"/>
    </source>
</evidence>
<evidence type="ECO:0000256" key="4">
    <source>
        <dbReference type="ARBA" id="ARBA00022461"/>
    </source>
</evidence>
<keyword evidence="4 12" id="KW-0894">Sodium channel</keyword>
<evidence type="ECO:0000313" key="15">
    <source>
        <dbReference type="Proteomes" id="UP001497382"/>
    </source>
</evidence>
<dbReference type="AlphaFoldDB" id="A0AAV2BAR4"/>
<comment type="subcellular location">
    <subcellularLocation>
        <location evidence="1">Membrane</location>
        <topology evidence="1">Multi-pass membrane protein</topology>
    </subcellularLocation>
</comment>
<organism evidence="14 15">
    <name type="scientific">Larinioides sclopetarius</name>
    <dbReference type="NCBI Taxonomy" id="280406"/>
    <lineage>
        <taxon>Eukaryota</taxon>
        <taxon>Metazoa</taxon>
        <taxon>Ecdysozoa</taxon>
        <taxon>Arthropoda</taxon>
        <taxon>Chelicerata</taxon>
        <taxon>Arachnida</taxon>
        <taxon>Araneae</taxon>
        <taxon>Araneomorphae</taxon>
        <taxon>Entelegynae</taxon>
        <taxon>Araneoidea</taxon>
        <taxon>Araneidae</taxon>
        <taxon>Larinioides</taxon>
    </lineage>
</organism>
<dbReference type="GO" id="GO:0005886">
    <property type="term" value="C:plasma membrane"/>
    <property type="evidence" value="ECO:0007669"/>
    <property type="project" value="TreeGrafter"/>
</dbReference>
<keyword evidence="6 13" id="KW-1133">Transmembrane helix</keyword>
<keyword evidence="7" id="KW-0915">Sodium</keyword>
<evidence type="ECO:0000256" key="6">
    <source>
        <dbReference type="ARBA" id="ARBA00022989"/>
    </source>
</evidence>
<accession>A0AAV2BAR4</accession>
<dbReference type="InterPro" id="IPR001873">
    <property type="entry name" value="ENaC"/>
</dbReference>
<dbReference type="PANTHER" id="PTHR11690:SF244">
    <property type="entry name" value="DEGENERIN LIKE"/>
    <property type="match status" value="1"/>
</dbReference>
<keyword evidence="10 12" id="KW-0739">Sodium transport</keyword>
<evidence type="ECO:0000256" key="12">
    <source>
        <dbReference type="RuleBase" id="RU000679"/>
    </source>
</evidence>
<dbReference type="EMBL" id="CAXIEN010000323">
    <property type="protein sequence ID" value="CAL1293287.1"/>
    <property type="molecule type" value="Genomic_DNA"/>
</dbReference>
<protein>
    <recommendedName>
        <fullName evidence="16">Sodium channel protein Nach</fullName>
    </recommendedName>
</protein>
<feature type="transmembrane region" description="Helical" evidence="13">
    <location>
        <begin position="486"/>
        <end position="510"/>
    </location>
</feature>
<evidence type="ECO:0000256" key="8">
    <source>
        <dbReference type="ARBA" id="ARBA00023065"/>
    </source>
</evidence>
<comment type="similarity">
    <text evidence="2 12">Belongs to the amiloride-sensitive sodium channel (TC 1.A.6) family.</text>
</comment>
<keyword evidence="3 12" id="KW-0813">Transport</keyword>
<keyword evidence="11 12" id="KW-0407">Ion channel</keyword>
<keyword evidence="5 12" id="KW-0812">Transmembrane</keyword>
<evidence type="ECO:0000256" key="11">
    <source>
        <dbReference type="ARBA" id="ARBA00023303"/>
    </source>
</evidence>
<evidence type="ECO:0000256" key="5">
    <source>
        <dbReference type="ARBA" id="ARBA00022692"/>
    </source>
</evidence>
<evidence type="ECO:0008006" key="16">
    <source>
        <dbReference type="Google" id="ProtNLM"/>
    </source>
</evidence>
<sequence length="530" mass="60871">MNSHRIKKHDLKLHHRYPNLNNWNPQQKIQKDASEAHWSCGDPKKAKKSVHRFVQTTGLHGVQYVCSRRKTAWILKLLFRIIFVICFLMLIGNEIVLLQEAFGKESTYINSINKDTKLGRQEDPEYFPDYPAITVCRRPPYRTDFNRSYMELVEYIFLALGFPMVSFTPHELSMVIEMAAHFNDSFQLSNETLAFRNKLIKLENRLKDFESQGNFNLTRFIFEHSLSCQEFFSRCIAMVFPMNCCAIFQPVLTSFGVCYSMKDNHDLVEISKDAPVERPFIIDLPSPSHPARGLEQGFNVFLTDPKDIQNVFAENEGQKIVPGFVTTISAHLIKRQRTALHTAWHGGSTSCPTLFGNERFTHKTCFHLMSLKGQTDICNCTSLLQSDHGSVSMVETSSYKLERICGPYDQYGCIFQASLKNNLSDIRGKCLEPCIFYRYQSKVSCMSLGGQNTSRLEILYNANQYVYREYRKATFSTLFSQIGGALGLYLGASIITVVEIITFVSSWFWFKICPTRMDNKGKLRIKNALS</sequence>
<proteinExistence type="inferred from homology"/>
<dbReference type="GO" id="GO:0015280">
    <property type="term" value="F:ligand-gated sodium channel activity"/>
    <property type="evidence" value="ECO:0007669"/>
    <property type="project" value="TreeGrafter"/>
</dbReference>
<gene>
    <name evidence="14" type="ORF">LARSCL_LOCUS18118</name>
</gene>
<keyword evidence="15" id="KW-1185">Reference proteome</keyword>
<evidence type="ECO:0000313" key="14">
    <source>
        <dbReference type="EMBL" id="CAL1293287.1"/>
    </source>
</evidence>
<evidence type="ECO:0000256" key="1">
    <source>
        <dbReference type="ARBA" id="ARBA00004141"/>
    </source>
</evidence>
<dbReference type="PANTHER" id="PTHR11690">
    <property type="entry name" value="AMILORIDE-SENSITIVE SODIUM CHANNEL-RELATED"/>
    <property type="match status" value="1"/>
</dbReference>
<evidence type="ECO:0000256" key="13">
    <source>
        <dbReference type="SAM" id="Phobius"/>
    </source>
</evidence>
<dbReference type="Gene3D" id="1.10.287.770">
    <property type="entry name" value="YojJ-like"/>
    <property type="match status" value="1"/>
</dbReference>
<dbReference type="Proteomes" id="UP001497382">
    <property type="component" value="Unassembled WGS sequence"/>
</dbReference>
<evidence type="ECO:0000256" key="10">
    <source>
        <dbReference type="ARBA" id="ARBA00023201"/>
    </source>
</evidence>
<keyword evidence="9 13" id="KW-0472">Membrane</keyword>
<evidence type="ECO:0000256" key="9">
    <source>
        <dbReference type="ARBA" id="ARBA00023136"/>
    </source>
</evidence>
<name>A0AAV2BAR4_9ARAC</name>